<dbReference type="EMBL" id="JAUOZU010000007">
    <property type="protein sequence ID" value="MDO6964493.1"/>
    <property type="molecule type" value="Genomic_DNA"/>
</dbReference>
<dbReference type="RefSeq" id="WP_304376399.1">
    <property type="nucleotide sequence ID" value="NZ_JAUOZU010000007.1"/>
</dbReference>
<dbReference type="InterPro" id="IPR001343">
    <property type="entry name" value="Hemolysn_Ca-bd"/>
</dbReference>
<dbReference type="PANTHER" id="PTHR38340">
    <property type="entry name" value="S-LAYER PROTEIN"/>
    <property type="match status" value="1"/>
</dbReference>
<dbReference type="InterPro" id="IPR050557">
    <property type="entry name" value="RTX_toxin/Mannuronan_C5-epim"/>
</dbReference>
<name>A0ABT8YMC1_9HYPH</name>
<dbReference type="Gene3D" id="2.150.10.10">
    <property type="entry name" value="Serralysin-like metalloprotease, C-terminal"/>
    <property type="match status" value="3"/>
</dbReference>
<sequence>MALVTITGFTYGEFTGTSITNSDLLVDTGAVVVATSSIAGYGIAASGTSQSIEVNGTVFGQLCSLSMTNGNSTLLGLTLTVGTTGTLSSTIEGMLLTGYGNTITNAGHIAGGYGLFVHASSGATTTTITNSGSIVGHMHNPSNDYHAGIVHLGSEEMVVINTGLIKGYSRSYNANALSSGVDDITNKGVMIGDILLGDGEDIYGGRLGRVDGVVYGNAGADLLRGGIGDETINGGNDADELEGNGGNDTLDGGSGADAMAGGAGDDIYFVDDAGDSATEAAGNGTDIVYATVNWELADHVEHLILNGSGDLSATGNALANEIAGNAGNNQIDGGEGADTLAGGTGNDSYIVDDLNDTVIEEEDGGTDSISASVTWTLGDHVENLVLTGIAAINGTGNDLDNEITGNDAGNSLSGLEGNDILVGGAGNDVLDGGLGTDTMSGGADDDAYIVDDAGDVLTELSDQGTDTVSASISWILGANFENLVLNGSGANNGTGNELANQITGNAGENTLSGLGAADSLFGNGGADRLIGGGGADNLNGGKGADQFIFLTLSDSKPSASGRDVIFDFIRKQGDIIDLSAIDANSGRNGDQDFVLMGETAFTGKAGQLRYHHSNGDTVVLADTNGDKKADFSLQLEGELDLVSGDFSL</sequence>
<reference evidence="4" key="2">
    <citation type="submission" date="2023-07" db="EMBL/GenBank/DDBJ databases">
        <authorList>
            <person name="Shen H."/>
        </authorList>
    </citation>
    <scope>NUCLEOTIDE SEQUENCE</scope>
    <source>
        <strain evidence="4">TNR-22</strain>
    </source>
</reference>
<evidence type="ECO:0000256" key="3">
    <source>
        <dbReference type="SAM" id="MobiDB-lite"/>
    </source>
</evidence>
<dbReference type="PANTHER" id="PTHR38340:SF1">
    <property type="entry name" value="S-LAYER PROTEIN"/>
    <property type="match status" value="1"/>
</dbReference>
<protein>
    <submittedName>
        <fullName evidence="4">Calcium-binding protein</fullName>
    </submittedName>
</protein>
<evidence type="ECO:0000256" key="2">
    <source>
        <dbReference type="ARBA" id="ARBA00022525"/>
    </source>
</evidence>
<accession>A0ABT8YMC1</accession>
<evidence type="ECO:0000256" key="1">
    <source>
        <dbReference type="ARBA" id="ARBA00004613"/>
    </source>
</evidence>
<evidence type="ECO:0000313" key="5">
    <source>
        <dbReference type="Proteomes" id="UP001174932"/>
    </source>
</evidence>
<dbReference type="InterPro" id="IPR011049">
    <property type="entry name" value="Serralysin-like_metalloprot_C"/>
</dbReference>
<comment type="subcellular location">
    <subcellularLocation>
        <location evidence="1">Secreted</location>
    </subcellularLocation>
</comment>
<evidence type="ECO:0000313" key="4">
    <source>
        <dbReference type="EMBL" id="MDO6964493.1"/>
    </source>
</evidence>
<reference evidence="4" key="1">
    <citation type="journal article" date="2015" name="Int. J. Syst. Evol. Microbiol.">
        <title>Rhizobium alvei sp. nov., isolated from a freshwater river.</title>
        <authorList>
            <person name="Sheu S.Y."/>
            <person name="Huang H.W."/>
            <person name="Young C.C."/>
            <person name="Chen W.M."/>
        </authorList>
    </citation>
    <scope>NUCLEOTIDE SEQUENCE</scope>
    <source>
        <strain evidence="4">TNR-22</strain>
    </source>
</reference>
<keyword evidence="5" id="KW-1185">Reference proteome</keyword>
<organism evidence="4 5">
    <name type="scientific">Rhizobium alvei</name>
    <dbReference type="NCBI Taxonomy" id="1132659"/>
    <lineage>
        <taxon>Bacteria</taxon>
        <taxon>Pseudomonadati</taxon>
        <taxon>Pseudomonadota</taxon>
        <taxon>Alphaproteobacteria</taxon>
        <taxon>Hyphomicrobiales</taxon>
        <taxon>Rhizobiaceae</taxon>
        <taxon>Rhizobium/Agrobacterium group</taxon>
        <taxon>Rhizobium</taxon>
    </lineage>
</organism>
<keyword evidence="2" id="KW-0964">Secreted</keyword>
<dbReference type="InterPro" id="IPR018511">
    <property type="entry name" value="Hemolysin-typ_Ca-bd_CS"/>
</dbReference>
<gene>
    <name evidence="4" type="ORF">Q4481_11035</name>
</gene>
<comment type="caution">
    <text evidence="4">The sequence shown here is derived from an EMBL/GenBank/DDBJ whole genome shotgun (WGS) entry which is preliminary data.</text>
</comment>
<feature type="region of interest" description="Disordered" evidence="3">
    <location>
        <begin position="233"/>
        <end position="256"/>
    </location>
</feature>
<dbReference type="Pfam" id="PF00353">
    <property type="entry name" value="HemolysinCabind"/>
    <property type="match status" value="4"/>
</dbReference>
<dbReference type="PROSITE" id="PS00330">
    <property type="entry name" value="HEMOLYSIN_CALCIUM"/>
    <property type="match status" value="4"/>
</dbReference>
<proteinExistence type="predicted"/>
<dbReference type="Proteomes" id="UP001174932">
    <property type="component" value="Unassembled WGS sequence"/>
</dbReference>
<dbReference type="SUPFAM" id="SSF51120">
    <property type="entry name" value="beta-Roll"/>
    <property type="match status" value="4"/>
</dbReference>
<dbReference type="PRINTS" id="PR00313">
    <property type="entry name" value="CABNDNGRPT"/>
</dbReference>